<dbReference type="AlphaFoldDB" id="A0A7Z2GH17"/>
<dbReference type="InterPro" id="IPR027417">
    <property type="entry name" value="P-loop_NTPase"/>
</dbReference>
<dbReference type="GO" id="GO:0005524">
    <property type="term" value="F:ATP binding"/>
    <property type="evidence" value="ECO:0007669"/>
    <property type="project" value="UniProtKB-KW"/>
</dbReference>
<keyword evidence="2" id="KW-0472">Membrane</keyword>
<evidence type="ECO:0000256" key="3">
    <source>
        <dbReference type="ARBA" id="ARBA00022741"/>
    </source>
</evidence>
<dbReference type="Proteomes" id="UP000433577">
    <property type="component" value="Chromosome 1"/>
</dbReference>
<sequence>MRTPCYALLFRLQTPAIRAPREQSACPLWHRTRGYADRIACHWRNRGAASFAIVPVAACVTNLSLDPSHPQNLTTAPPPDAPLVEAHQLTRRDAQRGQTLLAPTEFTLHAGDRAVLTGPSGSGKSVFLRALALLDPLDGGEVRWHGEPVTRTRIVRYRRAIAYLRQRPALLDGTVEDNLRYPYTLAVYRDARFDAGRARALFAAAARSDDFFSRLASELSGGEAQIVALVRVLQLDPEALLLDEPTASLDPESARAVEALVADWYARANAARATVWVSHDPAQAGRVGTRHLTMRAGVLSEAAAAPAGAMP</sequence>
<evidence type="ECO:0000256" key="1">
    <source>
        <dbReference type="ARBA" id="ARBA00022475"/>
    </source>
</evidence>
<dbReference type="KEGG" id="pacs:FAZ98_07225"/>
<reference evidence="6 7" key="1">
    <citation type="submission" date="2019-12" db="EMBL/GenBank/DDBJ databases">
        <title>Paraburkholderia acidiphila 7Q-K02 sp. nov and Paraburkholderia acidisoli DHF22 sp. nov., two strains isolated from forest soil.</title>
        <authorList>
            <person name="Gao Z."/>
            <person name="Qiu L."/>
        </authorList>
    </citation>
    <scope>NUCLEOTIDE SEQUENCE [LARGE SCALE GENOMIC DNA]</scope>
    <source>
        <strain evidence="6 7">DHF22</strain>
    </source>
</reference>
<dbReference type="PANTHER" id="PTHR43119:SF1">
    <property type="entry name" value="ABC TRANSPORTER DOMAIN-CONTAINING PROTEIN"/>
    <property type="match status" value="1"/>
</dbReference>
<keyword evidence="4 6" id="KW-0067">ATP-binding</keyword>
<evidence type="ECO:0000313" key="7">
    <source>
        <dbReference type="Proteomes" id="UP000433577"/>
    </source>
</evidence>
<protein>
    <submittedName>
        <fullName evidence="6">ATP-binding cassette domain-containing protein</fullName>
    </submittedName>
</protein>
<evidence type="ECO:0000259" key="5">
    <source>
        <dbReference type="PROSITE" id="PS50893"/>
    </source>
</evidence>
<keyword evidence="2" id="KW-0997">Cell inner membrane</keyword>
<dbReference type="EMBL" id="CP046913">
    <property type="protein sequence ID" value="QGZ61543.1"/>
    <property type="molecule type" value="Genomic_DNA"/>
</dbReference>
<dbReference type="InterPro" id="IPR003593">
    <property type="entry name" value="AAA+_ATPase"/>
</dbReference>
<dbReference type="OrthoDB" id="4408248at2"/>
<dbReference type="Pfam" id="PF00005">
    <property type="entry name" value="ABC_tran"/>
    <property type="match status" value="1"/>
</dbReference>
<evidence type="ECO:0000313" key="6">
    <source>
        <dbReference type="EMBL" id="QGZ61543.1"/>
    </source>
</evidence>
<name>A0A7Z2GH17_9BURK</name>
<dbReference type="PANTHER" id="PTHR43119">
    <property type="entry name" value="ABC TRANSPORT PROTEIN ATP-BINDING COMPONENT-RELATED"/>
    <property type="match status" value="1"/>
</dbReference>
<dbReference type="Gene3D" id="3.40.50.300">
    <property type="entry name" value="P-loop containing nucleotide triphosphate hydrolases"/>
    <property type="match status" value="1"/>
</dbReference>
<keyword evidence="3" id="KW-0547">Nucleotide-binding</keyword>
<keyword evidence="7" id="KW-1185">Reference proteome</keyword>
<dbReference type="SUPFAM" id="SSF52540">
    <property type="entry name" value="P-loop containing nucleoside triphosphate hydrolases"/>
    <property type="match status" value="1"/>
</dbReference>
<dbReference type="InterPro" id="IPR003439">
    <property type="entry name" value="ABC_transporter-like_ATP-bd"/>
</dbReference>
<proteinExistence type="predicted"/>
<gene>
    <name evidence="6" type="ORF">FAZ98_07225</name>
</gene>
<dbReference type="PROSITE" id="PS50893">
    <property type="entry name" value="ABC_TRANSPORTER_2"/>
    <property type="match status" value="1"/>
</dbReference>
<organism evidence="6 7">
    <name type="scientific">Paraburkholderia acidisoli</name>
    <dbReference type="NCBI Taxonomy" id="2571748"/>
    <lineage>
        <taxon>Bacteria</taxon>
        <taxon>Pseudomonadati</taxon>
        <taxon>Pseudomonadota</taxon>
        <taxon>Betaproteobacteria</taxon>
        <taxon>Burkholderiales</taxon>
        <taxon>Burkholderiaceae</taxon>
        <taxon>Paraburkholderia</taxon>
    </lineage>
</organism>
<accession>A0A7Z2GH17</accession>
<feature type="domain" description="ABC transporter" evidence="5">
    <location>
        <begin position="84"/>
        <end position="311"/>
    </location>
</feature>
<dbReference type="GO" id="GO:0016887">
    <property type="term" value="F:ATP hydrolysis activity"/>
    <property type="evidence" value="ECO:0007669"/>
    <property type="project" value="InterPro"/>
</dbReference>
<evidence type="ECO:0000256" key="4">
    <source>
        <dbReference type="ARBA" id="ARBA00022840"/>
    </source>
</evidence>
<dbReference type="SMART" id="SM00382">
    <property type="entry name" value="AAA"/>
    <property type="match status" value="1"/>
</dbReference>
<evidence type="ECO:0000256" key="2">
    <source>
        <dbReference type="ARBA" id="ARBA00022519"/>
    </source>
</evidence>
<keyword evidence="1" id="KW-1003">Cell membrane</keyword>